<dbReference type="InterPro" id="IPR016024">
    <property type="entry name" value="ARM-type_fold"/>
</dbReference>
<keyword evidence="4" id="KW-1185">Reference proteome</keyword>
<evidence type="ECO:0000256" key="1">
    <source>
        <dbReference type="SAM" id="MobiDB-lite"/>
    </source>
</evidence>
<name>A0A1I6VA16_9SPHI</name>
<proteinExistence type="predicted"/>
<protein>
    <recommendedName>
        <fullName evidence="5">HEAT repeat-containing protein</fullName>
    </recommendedName>
</protein>
<feature type="region of interest" description="Disordered" evidence="1">
    <location>
        <begin position="78"/>
        <end position="107"/>
    </location>
</feature>
<evidence type="ECO:0000313" key="3">
    <source>
        <dbReference type="EMBL" id="SFT10559.1"/>
    </source>
</evidence>
<dbReference type="SUPFAM" id="SSF48371">
    <property type="entry name" value="ARM repeat"/>
    <property type="match status" value="1"/>
</dbReference>
<keyword evidence="2" id="KW-0812">Transmembrane</keyword>
<evidence type="ECO:0008006" key="5">
    <source>
        <dbReference type="Google" id="ProtNLM"/>
    </source>
</evidence>
<feature type="transmembrane region" description="Helical" evidence="2">
    <location>
        <begin position="48"/>
        <end position="68"/>
    </location>
</feature>
<dbReference type="AlphaFoldDB" id="A0A1I6VA16"/>
<evidence type="ECO:0000256" key="2">
    <source>
        <dbReference type="SAM" id="Phobius"/>
    </source>
</evidence>
<dbReference type="OrthoDB" id="978644at2"/>
<dbReference type="Proteomes" id="UP000198785">
    <property type="component" value="Unassembled WGS sequence"/>
</dbReference>
<dbReference type="EMBL" id="FOZZ01000012">
    <property type="protein sequence ID" value="SFT10559.1"/>
    <property type="molecule type" value="Genomic_DNA"/>
</dbReference>
<dbReference type="STRING" id="683125.SAMN05660206_11234"/>
<dbReference type="RefSeq" id="WP_093367049.1">
    <property type="nucleotide sequence ID" value="NZ_FOZZ01000012.1"/>
</dbReference>
<keyword evidence="2" id="KW-0472">Membrane</keyword>
<evidence type="ECO:0000313" key="4">
    <source>
        <dbReference type="Proteomes" id="UP000198785"/>
    </source>
</evidence>
<keyword evidence="2" id="KW-1133">Transmembrane helix</keyword>
<gene>
    <name evidence="3" type="ORF">SAMN05660206_11234</name>
</gene>
<dbReference type="InterPro" id="IPR011989">
    <property type="entry name" value="ARM-like"/>
</dbReference>
<organism evidence="3 4">
    <name type="scientific">Sphingobacterium wenxiniae</name>
    <dbReference type="NCBI Taxonomy" id="683125"/>
    <lineage>
        <taxon>Bacteria</taxon>
        <taxon>Pseudomonadati</taxon>
        <taxon>Bacteroidota</taxon>
        <taxon>Sphingobacteriia</taxon>
        <taxon>Sphingobacteriales</taxon>
        <taxon>Sphingobacteriaceae</taxon>
        <taxon>Sphingobacterium</taxon>
    </lineage>
</organism>
<reference evidence="3 4" key="1">
    <citation type="submission" date="2016-10" db="EMBL/GenBank/DDBJ databases">
        <authorList>
            <person name="de Groot N.N."/>
        </authorList>
    </citation>
    <scope>NUCLEOTIDE SEQUENCE [LARGE SCALE GENOMIC DNA]</scope>
    <source>
        <strain evidence="3 4">DSM 22789</strain>
    </source>
</reference>
<accession>A0A1I6VA16</accession>
<dbReference type="Gene3D" id="1.25.10.10">
    <property type="entry name" value="Leucine-rich Repeat Variant"/>
    <property type="match status" value="1"/>
</dbReference>
<sequence length="266" mass="29928">MNDPLKKFVDKHREEFDDLEPSAEIWKKISGQIKPNASDEKIKRLYVLTRWAIVASVLLVFGIGLFLLQNKEIPTEQVAKTKHSTPKEEPVSFTEEPGSLQKKEETKSKVQPTLVLAPKRKEPLSIEVKGDIYQTEKDAVLQLLADEESPSARISGLIKTNKLNHIDDELMNVVVEYAINDENSNVRLAAVDVLVAHITESRASDLLIKAFVKQDDPIVQTELIDIISNLGNMSERIEVEQKLVALTEDPMAESFVKDMAYAVLLK</sequence>